<accession>A0A6A4HPU2</accession>
<dbReference type="Proteomes" id="UP000799118">
    <property type="component" value="Unassembled WGS sequence"/>
</dbReference>
<keyword evidence="2" id="KW-1185">Reference proteome</keyword>
<evidence type="ECO:0000313" key="2">
    <source>
        <dbReference type="Proteomes" id="UP000799118"/>
    </source>
</evidence>
<dbReference type="EMBL" id="ML769450">
    <property type="protein sequence ID" value="KAE9401032.1"/>
    <property type="molecule type" value="Genomic_DNA"/>
</dbReference>
<sequence length="56" mass="6408">MELKRELKILIYRHKRPWRCSRIHQEEIDGMTGAHTIAGVDAFLQSLNPSSGSKDS</sequence>
<gene>
    <name evidence="1" type="ORF">BT96DRAFT_615994</name>
</gene>
<dbReference type="AlphaFoldDB" id="A0A6A4HPU2"/>
<name>A0A6A4HPU2_9AGAR</name>
<protein>
    <submittedName>
        <fullName evidence="1">Uncharacterized protein</fullName>
    </submittedName>
</protein>
<proteinExistence type="predicted"/>
<organism evidence="1 2">
    <name type="scientific">Gymnopus androsaceus JB14</name>
    <dbReference type="NCBI Taxonomy" id="1447944"/>
    <lineage>
        <taxon>Eukaryota</taxon>
        <taxon>Fungi</taxon>
        <taxon>Dikarya</taxon>
        <taxon>Basidiomycota</taxon>
        <taxon>Agaricomycotina</taxon>
        <taxon>Agaricomycetes</taxon>
        <taxon>Agaricomycetidae</taxon>
        <taxon>Agaricales</taxon>
        <taxon>Marasmiineae</taxon>
        <taxon>Omphalotaceae</taxon>
        <taxon>Gymnopus</taxon>
    </lineage>
</organism>
<evidence type="ECO:0000313" key="1">
    <source>
        <dbReference type="EMBL" id="KAE9401032.1"/>
    </source>
</evidence>
<reference evidence="1" key="1">
    <citation type="journal article" date="2019" name="Environ. Microbiol.">
        <title>Fungal ecological strategies reflected in gene transcription - a case study of two litter decomposers.</title>
        <authorList>
            <person name="Barbi F."/>
            <person name="Kohler A."/>
            <person name="Barry K."/>
            <person name="Baskaran P."/>
            <person name="Daum C."/>
            <person name="Fauchery L."/>
            <person name="Ihrmark K."/>
            <person name="Kuo A."/>
            <person name="LaButti K."/>
            <person name="Lipzen A."/>
            <person name="Morin E."/>
            <person name="Grigoriev I.V."/>
            <person name="Henrissat B."/>
            <person name="Lindahl B."/>
            <person name="Martin F."/>
        </authorList>
    </citation>
    <scope>NUCLEOTIDE SEQUENCE</scope>
    <source>
        <strain evidence="1">JB14</strain>
    </source>
</reference>